<accession>A0A5N5WU24</accession>
<proteinExistence type="predicted"/>
<gene>
    <name evidence="1" type="ORF">BDV29DRAFT_197560</name>
</gene>
<dbReference type="GO" id="GO:0005829">
    <property type="term" value="C:cytosol"/>
    <property type="evidence" value="ECO:0007669"/>
    <property type="project" value="TreeGrafter"/>
</dbReference>
<name>A0A5N5WU24_9EURO</name>
<dbReference type="SUPFAM" id="SSF52317">
    <property type="entry name" value="Class I glutamine amidotransferase-like"/>
    <property type="match status" value="1"/>
</dbReference>
<keyword evidence="2" id="KW-1185">Reference proteome</keyword>
<dbReference type="CDD" id="cd01741">
    <property type="entry name" value="GATase1_1"/>
    <property type="match status" value="1"/>
</dbReference>
<dbReference type="GO" id="GO:0005634">
    <property type="term" value="C:nucleus"/>
    <property type="evidence" value="ECO:0007669"/>
    <property type="project" value="TreeGrafter"/>
</dbReference>
<keyword evidence="1" id="KW-0315">Glutamine amidotransferase</keyword>
<organism evidence="1 2">
    <name type="scientific">Aspergillus leporis</name>
    <dbReference type="NCBI Taxonomy" id="41062"/>
    <lineage>
        <taxon>Eukaryota</taxon>
        <taxon>Fungi</taxon>
        <taxon>Dikarya</taxon>
        <taxon>Ascomycota</taxon>
        <taxon>Pezizomycotina</taxon>
        <taxon>Eurotiomycetes</taxon>
        <taxon>Eurotiomycetidae</taxon>
        <taxon>Eurotiales</taxon>
        <taxon>Aspergillaceae</taxon>
        <taxon>Aspergillus</taxon>
        <taxon>Aspergillus subgen. Circumdati</taxon>
    </lineage>
</organism>
<dbReference type="OrthoDB" id="1669814at2759"/>
<sequence length="310" mass="33389">MFFHIAILDTDVPVPAVYSARGLYSSQFRYLLQSAAARLSDAGHTVSIHTSAFDVVGGSLPPLASLRTAKREGACNNGSESQNPLAQPIDGILITGAAAGAYETAIYPWIKPLESYIQTVYHQYPHVKWFGSCFGHQIIAQALLSTSAPHSPPGPTMKVEISPNGHEMGLVSIALSPTFTSSFPGLGVKLPGSQKQMRLQMIHGDWVIPGTGAAIPDAELPAGWVNVGSTEKCPIQGLYYPGRTLTYQGHFEFDVFVNRETCLAFGRRLGWSEEVTGRYVGLIEGEGEDDDAKVAAEVVMMFFAGLDVEV</sequence>
<keyword evidence="1" id="KW-0808">Transferase</keyword>
<dbReference type="AlphaFoldDB" id="A0A5N5WU24"/>
<reference evidence="1 2" key="1">
    <citation type="submission" date="2019-04" db="EMBL/GenBank/DDBJ databases">
        <title>Friends and foes A comparative genomics study of 23 Aspergillus species from section Flavi.</title>
        <authorList>
            <consortium name="DOE Joint Genome Institute"/>
            <person name="Kjaerbolling I."/>
            <person name="Vesth T."/>
            <person name="Frisvad J.C."/>
            <person name="Nybo J.L."/>
            <person name="Theobald S."/>
            <person name="Kildgaard S."/>
            <person name="Isbrandt T."/>
            <person name="Kuo A."/>
            <person name="Sato A."/>
            <person name="Lyhne E.K."/>
            <person name="Kogle M.E."/>
            <person name="Wiebenga A."/>
            <person name="Kun R.S."/>
            <person name="Lubbers R.J."/>
            <person name="Makela M.R."/>
            <person name="Barry K."/>
            <person name="Chovatia M."/>
            <person name="Clum A."/>
            <person name="Daum C."/>
            <person name="Haridas S."/>
            <person name="He G."/>
            <person name="LaButti K."/>
            <person name="Lipzen A."/>
            <person name="Mondo S."/>
            <person name="Riley R."/>
            <person name="Salamov A."/>
            <person name="Simmons B.A."/>
            <person name="Magnuson J.K."/>
            <person name="Henrissat B."/>
            <person name="Mortensen U.H."/>
            <person name="Larsen T.O."/>
            <person name="Devries R.P."/>
            <person name="Grigoriev I.V."/>
            <person name="Machida M."/>
            <person name="Baker S.E."/>
            <person name="Andersen M.R."/>
        </authorList>
    </citation>
    <scope>NUCLEOTIDE SEQUENCE [LARGE SCALE GENOMIC DNA]</scope>
    <source>
        <strain evidence="1 2">CBS 151.66</strain>
    </source>
</reference>
<dbReference type="EMBL" id="ML732278">
    <property type="protein sequence ID" value="KAB8071255.1"/>
    <property type="molecule type" value="Genomic_DNA"/>
</dbReference>
<dbReference type="PANTHER" id="PTHR42695:SF6">
    <property type="entry name" value="GLUTAMINE AMIDOTRANSFERASE DOMAIN-CONTAINING PROTEIN"/>
    <property type="match status" value="1"/>
</dbReference>
<evidence type="ECO:0000313" key="2">
    <source>
        <dbReference type="Proteomes" id="UP000326565"/>
    </source>
</evidence>
<dbReference type="InterPro" id="IPR044992">
    <property type="entry name" value="ChyE-like"/>
</dbReference>
<dbReference type="PANTHER" id="PTHR42695">
    <property type="entry name" value="GLUTAMINE AMIDOTRANSFERASE YLR126C-RELATED"/>
    <property type="match status" value="1"/>
</dbReference>
<dbReference type="InterPro" id="IPR029062">
    <property type="entry name" value="Class_I_gatase-like"/>
</dbReference>
<dbReference type="Gene3D" id="3.40.50.880">
    <property type="match status" value="1"/>
</dbReference>
<dbReference type="Proteomes" id="UP000326565">
    <property type="component" value="Unassembled WGS sequence"/>
</dbReference>
<protein>
    <submittedName>
        <fullName evidence="1">Class I glutamine amidotransferase-like protein</fullName>
    </submittedName>
</protein>
<dbReference type="GO" id="GO:0016740">
    <property type="term" value="F:transferase activity"/>
    <property type="evidence" value="ECO:0007669"/>
    <property type="project" value="UniProtKB-KW"/>
</dbReference>
<evidence type="ECO:0000313" key="1">
    <source>
        <dbReference type="EMBL" id="KAB8071255.1"/>
    </source>
</evidence>